<feature type="binding site" evidence="4">
    <location>
        <position position="181"/>
    </location>
    <ligand>
        <name>(6R)-5,10-methylene-5,6,7,8-tetrahydrofolate</name>
        <dbReference type="ChEBI" id="CHEBI:15636"/>
    </ligand>
</feature>
<evidence type="ECO:0000313" key="6">
    <source>
        <dbReference type="EMBL" id="OGM98085.1"/>
    </source>
</evidence>
<dbReference type="Gene3D" id="3.30.572.10">
    <property type="entry name" value="Thymidylate synthase/dCMP hydroxymethylase domain"/>
    <property type="match status" value="1"/>
</dbReference>
<dbReference type="GO" id="GO:0032259">
    <property type="term" value="P:methylation"/>
    <property type="evidence" value="ECO:0007669"/>
    <property type="project" value="UniProtKB-KW"/>
</dbReference>
<dbReference type="CDD" id="cd00351">
    <property type="entry name" value="TS_Pyrimidine_HMase"/>
    <property type="match status" value="1"/>
</dbReference>
<dbReference type="GO" id="GO:0004799">
    <property type="term" value="F:thymidylate synthase activity"/>
    <property type="evidence" value="ECO:0007669"/>
    <property type="project" value="UniProtKB-UniRule"/>
</dbReference>
<name>A0A1F8EDP5_9BACT</name>
<comment type="caution">
    <text evidence="6">The sequence shown here is derived from an EMBL/GenBank/DDBJ whole genome shotgun (WGS) entry which is preliminary data.</text>
</comment>
<reference evidence="6 7" key="1">
    <citation type="journal article" date="2016" name="Nat. Commun.">
        <title>Thousands of microbial genomes shed light on interconnected biogeochemical processes in an aquifer system.</title>
        <authorList>
            <person name="Anantharaman K."/>
            <person name="Brown C.T."/>
            <person name="Hug L.A."/>
            <person name="Sharon I."/>
            <person name="Castelle C.J."/>
            <person name="Probst A.J."/>
            <person name="Thomas B.C."/>
            <person name="Singh A."/>
            <person name="Wilkins M.J."/>
            <person name="Karaoz U."/>
            <person name="Brodie E.L."/>
            <person name="Williams K.H."/>
            <person name="Hubbard S.S."/>
            <person name="Banfield J.F."/>
        </authorList>
    </citation>
    <scope>NUCLEOTIDE SEQUENCE [LARGE SCALE GENOMIC DNA]</scope>
</reference>
<dbReference type="PRINTS" id="PR00108">
    <property type="entry name" value="THYMDSNTHASE"/>
</dbReference>
<dbReference type="InterPro" id="IPR036926">
    <property type="entry name" value="Thymidate_synth/dCMP_Mease_sf"/>
</dbReference>
<evidence type="ECO:0000256" key="2">
    <source>
        <dbReference type="ARBA" id="ARBA00022603"/>
    </source>
</evidence>
<evidence type="ECO:0000256" key="4">
    <source>
        <dbReference type="HAMAP-Rule" id="MF_00008"/>
    </source>
</evidence>
<keyword evidence="4" id="KW-0963">Cytoplasm</keyword>
<dbReference type="Proteomes" id="UP000178520">
    <property type="component" value="Unassembled WGS sequence"/>
</dbReference>
<dbReference type="InterPro" id="IPR000398">
    <property type="entry name" value="Thymidylate_synthase"/>
</dbReference>
<keyword evidence="2 4" id="KW-0489">Methyltransferase</keyword>
<keyword evidence="3 4" id="KW-0808">Transferase</keyword>
<feature type="binding site" description="in other chain" evidence="4">
    <location>
        <begin position="219"/>
        <end position="221"/>
    </location>
    <ligand>
        <name>dUMP</name>
        <dbReference type="ChEBI" id="CHEBI:246422"/>
        <note>ligand shared between dimeric partners</note>
    </ligand>
</feature>
<evidence type="ECO:0000313" key="7">
    <source>
        <dbReference type="Proteomes" id="UP000178520"/>
    </source>
</evidence>
<comment type="caution">
    <text evidence="4">Lacks conserved residue(s) required for the propagation of feature annotation.</text>
</comment>
<dbReference type="AlphaFoldDB" id="A0A1F8EDP5"/>
<evidence type="ECO:0000259" key="5">
    <source>
        <dbReference type="Pfam" id="PF00303"/>
    </source>
</evidence>
<dbReference type="HAMAP" id="MF_00008">
    <property type="entry name" value="Thymidy_synth_bact"/>
    <property type="match status" value="1"/>
</dbReference>
<protein>
    <recommendedName>
        <fullName evidence="1 4">Thymidylate synthase</fullName>
        <shortName evidence="4">TS</shortName>
        <shortName evidence="4">TSase</shortName>
        <ecNumber evidence="1 4">2.1.1.45</ecNumber>
    </recommendedName>
</protein>
<comment type="similarity">
    <text evidence="4">Belongs to the thymidylate synthase family. Bacterial-type ThyA subfamily.</text>
</comment>
<proteinExistence type="inferred from homology"/>
<feature type="domain" description="Thymidylate synthase/dCMP hydroxymethylase" evidence="5">
    <location>
        <begin position="3"/>
        <end position="275"/>
    </location>
</feature>
<dbReference type="PANTHER" id="PTHR11548">
    <property type="entry name" value="THYMIDYLATE SYNTHASE 1"/>
    <property type="match status" value="1"/>
</dbReference>
<organism evidence="6 7">
    <name type="scientific">Candidatus Yanofskybacteria bacterium RIFCSPHIGHO2_01_FULL_41_21</name>
    <dbReference type="NCBI Taxonomy" id="1802660"/>
    <lineage>
        <taxon>Bacteria</taxon>
        <taxon>Candidatus Yanofskyibacteriota</taxon>
    </lineage>
</organism>
<keyword evidence="4" id="KW-0545">Nucleotide biosynthesis</keyword>
<dbReference type="GO" id="GO:0005829">
    <property type="term" value="C:cytosol"/>
    <property type="evidence" value="ECO:0007669"/>
    <property type="project" value="TreeGrafter"/>
</dbReference>
<dbReference type="SUPFAM" id="SSF55831">
    <property type="entry name" value="Thymidylate synthase/dCMP hydroxymethylase"/>
    <property type="match status" value="1"/>
</dbReference>
<evidence type="ECO:0000256" key="3">
    <source>
        <dbReference type="ARBA" id="ARBA00022679"/>
    </source>
</evidence>
<comment type="function">
    <text evidence="4">Catalyzes the reductive methylation of 2'-deoxyuridine-5'-monophosphate (dUMP) to 2'-deoxythymidine-5'-monophosphate (dTMP) while utilizing 5,10-methylenetetrahydrofolate (mTHF) as the methyl donor and reductant in the reaction, yielding dihydrofolate (DHF) as a by-product. This enzymatic reaction provides an intracellular de novo source of dTMP, an essential precursor for DNA biosynthesis.</text>
</comment>
<dbReference type="EMBL" id="MGJA01000003">
    <property type="protein sequence ID" value="OGM98085.1"/>
    <property type="molecule type" value="Genomic_DNA"/>
</dbReference>
<accession>A0A1F8EDP5</accession>
<sequence length="276" mass="31304">MQGYLNLAKLVLSQGRHRVSSVQGVGNVVYSGHELRFRPAVEFPLVTTKSLKVSWKAIVAELLWFLSGSDDTKELHKNNVHLWDAWATKKICDQYGLPEGKLGRIYGPQWRTWRGVNGKIVDQISNVIEEIKTRPDSKRMMVTSWNPAEVDDVFIAPCHGIFKFVVAEGVIDLCMMQRSADLPIGVPFNIASYSLLLLMVSQVTGLTPGTFSHYLTDIHVYDDQIDLLREQILREPRTLPRVALNPAVKNIFDFKLDDFTLENYDPYPSIKYPVGV</sequence>
<dbReference type="InterPro" id="IPR023451">
    <property type="entry name" value="Thymidate_synth/dCMP_Mease_dom"/>
</dbReference>
<dbReference type="GO" id="GO:0006235">
    <property type="term" value="P:dTTP biosynthetic process"/>
    <property type="evidence" value="ECO:0007669"/>
    <property type="project" value="UniProtKB-UniRule"/>
</dbReference>
<feature type="binding site" description="in other chain" evidence="4">
    <location>
        <begin position="178"/>
        <end position="181"/>
    </location>
    <ligand>
        <name>dUMP</name>
        <dbReference type="ChEBI" id="CHEBI:246422"/>
        <note>ligand shared between dimeric partners</note>
    </ligand>
</feature>
<dbReference type="PANTHER" id="PTHR11548:SF1">
    <property type="entry name" value="THYMIDYLATE SYNTHASE 1"/>
    <property type="match status" value="1"/>
</dbReference>
<dbReference type="UniPathway" id="UPA00575"/>
<gene>
    <name evidence="4" type="primary">thyA</name>
    <name evidence="6" type="ORF">A2735_00020</name>
</gene>
<dbReference type="GO" id="GO:0006231">
    <property type="term" value="P:dTMP biosynthetic process"/>
    <property type="evidence" value="ECO:0007669"/>
    <property type="project" value="UniProtKB-UniRule"/>
</dbReference>
<evidence type="ECO:0000256" key="1">
    <source>
        <dbReference type="ARBA" id="ARBA00011947"/>
    </source>
</evidence>
<feature type="active site" description="Nucleophile" evidence="4">
    <location>
        <position position="158"/>
    </location>
</feature>
<dbReference type="NCBIfam" id="TIGR03284">
    <property type="entry name" value="thym_sym"/>
    <property type="match status" value="1"/>
</dbReference>
<comment type="catalytic activity">
    <reaction evidence="4">
        <text>dUMP + (6R)-5,10-methylene-5,6,7,8-tetrahydrofolate = 7,8-dihydrofolate + dTMP</text>
        <dbReference type="Rhea" id="RHEA:12104"/>
        <dbReference type="ChEBI" id="CHEBI:15636"/>
        <dbReference type="ChEBI" id="CHEBI:57451"/>
        <dbReference type="ChEBI" id="CHEBI:63528"/>
        <dbReference type="ChEBI" id="CHEBI:246422"/>
        <dbReference type="EC" id="2.1.1.45"/>
    </reaction>
</comment>
<comment type="pathway">
    <text evidence="4">Pyrimidine metabolism; dTTP biosynthesis.</text>
</comment>
<comment type="subunit">
    <text evidence="4">Homodimer.</text>
</comment>
<comment type="subcellular location">
    <subcellularLocation>
        <location evidence="4">Cytoplasm</location>
    </subcellularLocation>
</comment>
<dbReference type="STRING" id="1802660.A2735_00020"/>
<dbReference type="EC" id="2.1.1.45" evidence="1 4"/>
<dbReference type="InterPro" id="IPR045097">
    <property type="entry name" value="Thymidate_synth/dCMP_Mease"/>
</dbReference>
<dbReference type="Pfam" id="PF00303">
    <property type="entry name" value="Thymidylat_synt"/>
    <property type="match status" value="1"/>
</dbReference>
<feature type="binding site" description="in other chain" evidence="4">
    <location>
        <position position="189"/>
    </location>
    <ligand>
        <name>dUMP</name>
        <dbReference type="ChEBI" id="CHEBI:246422"/>
        <note>ligand shared between dimeric partners</note>
    </ligand>
</feature>